<dbReference type="CDD" id="cd01170">
    <property type="entry name" value="THZ_kinase"/>
    <property type="match status" value="1"/>
</dbReference>
<evidence type="ECO:0000256" key="6">
    <source>
        <dbReference type="ARBA" id="ARBA00022741"/>
    </source>
</evidence>
<evidence type="ECO:0000256" key="4">
    <source>
        <dbReference type="ARBA" id="ARBA00022679"/>
    </source>
</evidence>
<dbReference type="Gene3D" id="3.40.1190.20">
    <property type="match status" value="1"/>
</dbReference>
<evidence type="ECO:0000313" key="13">
    <source>
        <dbReference type="Proteomes" id="UP000051236"/>
    </source>
</evidence>
<dbReference type="InterPro" id="IPR000417">
    <property type="entry name" value="Hyethyz_kinase"/>
</dbReference>
<evidence type="ECO:0000256" key="9">
    <source>
        <dbReference type="ARBA" id="ARBA00022842"/>
    </source>
</evidence>
<dbReference type="UniPathway" id="UPA00060">
    <property type="reaction ID" value="UER00139"/>
</dbReference>
<feature type="binding site" evidence="11">
    <location>
        <position position="174"/>
    </location>
    <ligand>
        <name>ATP</name>
        <dbReference type="ChEBI" id="CHEBI:30616"/>
    </ligand>
</feature>
<dbReference type="PIRSF" id="PIRSF000513">
    <property type="entry name" value="Thz_kinase"/>
    <property type="match status" value="1"/>
</dbReference>
<evidence type="ECO:0000256" key="11">
    <source>
        <dbReference type="HAMAP-Rule" id="MF_00228"/>
    </source>
</evidence>
<organism evidence="12 13">
    <name type="scientific">Agrilactobacillus composti DSM 18527 = JCM 14202</name>
    <dbReference type="NCBI Taxonomy" id="1423734"/>
    <lineage>
        <taxon>Bacteria</taxon>
        <taxon>Bacillati</taxon>
        <taxon>Bacillota</taxon>
        <taxon>Bacilli</taxon>
        <taxon>Lactobacillales</taxon>
        <taxon>Lactobacillaceae</taxon>
        <taxon>Agrilactobacillus</taxon>
    </lineage>
</organism>
<dbReference type="InterPro" id="IPR029056">
    <property type="entry name" value="Ribokinase-like"/>
</dbReference>
<dbReference type="STRING" id="1423734.FC83_GL001592"/>
<comment type="similarity">
    <text evidence="11">Belongs to the Thz kinase family.</text>
</comment>
<gene>
    <name evidence="11" type="primary">thiM</name>
    <name evidence="12" type="ORF">FC83_GL001592</name>
</gene>
<evidence type="ECO:0000256" key="10">
    <source>
        <dbReference type="ARBA" id="ARBA00022977"/>
    </source>
</evidence>
<proteinExistence type="inferred from homology"/>
<evidence type="ECO:0000256" key="1">
    <source>
        <dbReference type="ARBA" id="ARBA00001771"/>
    </source>
</evidence>
<protein>
    <recommendedName>
        <fullName evidence="11">Hydroxyethylthiazole kinase</fullName>
        <ecNumber evidence="11">2.7.1.50</ecNumber>
    </recommendedName>
    <alternativeName>
        <fullName evidence="11">4-methyl-5-beta-hydroxyethylthiazole kinase</fullName>
        <shortName evidence="11">TH kinase</shortName>
        <shortName evidence="11">Thz kinase</shortName>
    </alternativeName>
</protein>
<keyword evidence="13" id="KW-1185">Reference proteome</keyword>
<dbReference type="eggNOG" id="COG2145">
    <property type="taxonomic scope" value="Bacteria"/>
</dbReference>
<keyword evidence="7 11" id="KW-0418">Kinase</keyword>
<comment type="pathway">
    <text evidence="3 11">Cofactor biosynthesis; thiamine diphosphate biosynthesis; 4-methyl-5-(2-phosphoethyl)-thiazole from 5-(2-hydroxyethyl)-4-methylthiazole: step 1/1.</text>
</comment>
<evidence type="ECO:0000256" key="5">
    <source>
        <dbReference type="ARBA" id="ARBA00022723"/>
    </source>
</evidence>
<dbReference type="EC" id="2.7.1.50" evidence="11"/>
<name>A0A0R1XL34_9LACO</name>
<dbReference type="Pfam" id="PF02110">
    <property type="entry name" value="HK"/>
    <property type="match status" value="1"/>
</dbReference>
<evidence type="ECO:0000256" key="7">
    <source>
        <dbReference type="ARBA" id="ARBA00022777"/>
    </source>
</evidence>
<dbReference type="Proteomes" id="UP000051236">
    <property type="component" value="Unassembled WGS sequence"/>
</dbReference>
<keyword evidence="4 11" id="KW-0808">Transferase</keyword>
<reference evidence="12 13" key="1">
    <citation type="journal article" date="2015" name="Genome Announc.">
        <title>Expanding the biotechnology potential of lactobacilli through comparative genomics of 213 strains and associated genera.</title>
        <authorList>
            <person name="Sun Z."/>
            <person name="Harris H.M."/>
            <person name="McCann A."/>
            <person name="Guo C."/>
            <person name="Argimon S."/>
            <person name="Zhang W."/>
            <person name="Yang X."/>
            <person name="Jeffery I.B."/>
            <person name="Cooney J.C."/>
            <person name="Kagawa T.F."/>
            <person name="Liu W."/>
            <person name="Song Y."/>
            <person name="Salvetti E."/>
            <person name="Wrobel A."/>
            <person name="Rasinkangas P."/>
            <person name="Parkhill J."/>
            <person name="Rea M.C."/>
            <person name="O'Sullivan O."/>
            <person name="Ritari J."/>
            <person name="Douillard F.P."/>
            <person name="Paul Ross R."/>
            <person name="Yang R."/>
            <person name="Briner A.E."/>
            <person name="Felis G.E."/>
            <person name="de Vos W.M."/>
            <person name="Barrangou R."/>
            <person name="Klaenhammer T.R."/>
            <person name="Caufield P.W."/>
            <person name="Cui Y."/>
            <person name="Zhang H."/>
            <person name="O'Toole P.W."/>
        </authorList>
    </citation>
    <scope>NUCLEOTIDE SEQUENCE [LARGE SCALE GENOMIC DNA]</scope>
    <source>
        <strain evidence="12 13">DSM 18527</strain>
    </source>
</reference>
<keyword evidence="5 11" id="KW-0479">Metal-binding</keyword>
<accession>A0A0R1XL34</accession>
<dbReference type="SUPFAM" id="SSF53613">
    <property type="entry name" value="Ribokinase-like"/>
    <property type="match status" value="1"/>
</dbReference>
<dbReference type="PRINTS" id="PR01099">
    <property type="entry name" value="HYETHTZKNASE"/>
</dbReference>
<dbReference type="GO" id="GO:0000287">
    <property type="term" value="F:magnesium ion binding"/>
    <property type="evidence" value="ECO:0007669"/>
    <property type="project" value="UniProtKB-UniRule"/>
</dbReference>
<comment type="catalytic activity">
    <reaction evidence="1 11">
        <text>5-(2-hydroxyethyl)-4-methylthiazole + ATP = 4-methyl-5-(2-phosphooxyethyl)-thiazole + ADP + H(+)</text>
        <dbReference type="Rhea" id="RHEA:24212"/>
        <dbReference type="ChEBI" id="CHEBI:15378"/>
        <dbReference type="ChEBI" id="CHEBI:17957"/>
        <dbReference type="ChEBI" id="CHEBI:30616"/>
        <dbReference type="ChEBI" id="CHEBI:58296"/>
        <dbReference type="ChEBI" id="CHEBI:456216"/>
        <dbReference type="EC" id="2.7.1.50"/>
    </reaction>
</comment>
<evidence type="ECO:0000256" key="2">
    <source>
        <dbReference type="ARBA" id="ARBA00001946"/>
    </source>
</evidence>
<evidence type="ECO:0000313" key="12">
    <source>
        <dbReference type="EMBL" id="KRM30461.1"/>
    </source>
</evidence>
<comment type="function">
    <text evidence="11">Catalyzes the phosphorylation of the hydroxyl group of 4-methyl-5-beta-hydroxyethylthiazole (THZ).</text>
</comment>
<comment type="caution">
    <text evidence="12">The sequence shown here is derived from an EMBL/GenBank/DDBJ whole genome shotgun (WGS) entry which is preliminary data.</text>
</comment>
<dbReference type="GO" id="GO:0009229">
    <property type="term" value="P:thiamine diphosphate biosynthetic process"/>
    <property type="evidence" value="ECO:0007669"/>
    <property type="project" value="UniProtKB-UniRule"/>
</dbReference>
<feature type="binding site" evidence="11">
    <location>
        <position position="121"/>
    </location>
    <ligand>
        <name>ATP</name>
        <dbReference type="ChEBI" id="CHEBI:30616"/>
    </ligand>
</feature>
<sequence length="280" mass="29879">MLDDFTEVLKTALPLKQAPLVHCLTNAVTIETMANALLYIGAQPIMADYPPEFEDVCRITDSLLLNLGHLGPGAGNVLAPASHYAHQVQKPTLVDIVGISATQTRYDLAQKLFLDQPAVLKGNISELRAFTDLPSHGRGVDGSALDQGDANLIELAKALCLKAKADSTTTFMATGPVDLIVNGNQALVLENGVAQLDRFTGTGDVVGALTAALLGVGLNGWQASVCAITYFNLCGEQALHQLTPPFGEATFRLATLDQLSLLMTQPTWYQQLKGHFIEIA</sequence>
<evidence type="ECO:0000256" key="8">
    <source>
        <dbReference type="ARBA" id="ARBA00022840"/>
    </source>
</evidence>
<dbReference type="EMBL" id="AZGA01000088">
    <property type="protein sequence ID" value="KRM30461.1"/>
    <property type="molecule type" value="Genomic_DNA"/>
</dbReference>
<dbReference type="GO" id="GO:0009228">
    <property type="term" value="P:thiamine biosynthetic process"/>
    <property type="evidence" value="ECO:0007669"/>
    <property type="project" value="UniProtKB-KW"/>
</dbReference>
<dbReference type="GO" id="GO:0005524">
    <property type="term" value="F:ATP binding"/>
    <property type="evidence" value="ECO:0007669"/>
    <property type="project" value="UniProtKB-UniRule"/>
</dbReference>
<keyword evidence="8 11" id="KW-0067">ATP-binding</keyword>
<evidence type="ECO:0000256" key="3">
    <source>
        <dbReference type="ARBA" id="ARBA00004868"/>
    </source>
</evidence>
<dbReference type="GO" id="GO:0004417">
    <property type="term" value="F:hydroxyethylthiazole kinase activity"/>
    <property type="evidence" value="ECO:0007669"/>
    <property type="project" value="UniProtKB-UniRule"/>
</dbReference>
<dbReference type="AlphaFoldDB" id="A0A0R1XL34"/>
<dbReference type="HAMAP" id="MF_00228">
    <property type="entry name" value="Thz_kinase"/>
    <property type="match status" value="1"/>
</dbReference>
<keyword evidence="10 11" id="KW-0784">Thiamine biosynthesis</keyword>
<keyword evidence="6 11" id="KW-0547">Nucleotide-binding</keyword>
<feature type="binding site" evidence="11">
    <location>
        <position position="201"/>
    </location>
    <ligand>
        <name>substrate</name>
    </ligand>
</feature>
<keyword evidence="9 11" id="KW-0460">Magnesium</keyword>
<comment type="cofactor">
    <cofactor evidence="2 11">
        <name>Mg(2+)</name>
        <dbReference type="ChEBI" id="CHEBI:18420"/>
    </cofactor>
</comment>
<feature type="binding site" evidence="11">
    <location>
        <position position="46"/>
    </location>
    <ligand>
        <name>substrate</name>
    </ligand>
</feature>
<dbReference type="PATRIC" id="fig|1423734.3.peg.1611"/>